<sequence length="225" mass="25882">MVAMPDVEEPSAPVELPDLPAGWDERQDANGRTYYINHRTRTTSWTRPVEAEENDVSSPMAIPSAPYIDRPRLERNQYSLRRHLSVENDTEDARHGDNVPEIEPLPPGWAMQYTGNGRAFFIDHNSQTTTWTDPRHSTELPTGRSPEMPPAPVVEIQDLGPLPDGWEERVDTDGKKFYIDHNTHSTQWEDPRDESETQPTKAVPYSRSYKKKYDLFRSQLKRPVS</sequence>
<name>A0A7D9EDY1_PARCT</name>
<dbReference type="GO" id="GO:0005634">
    <property type="term" value="C:nucleus"/>
    <property type="evidence" value="ECO:0007669"/>
    <property type="project" value="UniProtKB-SubCell"/>
</dbReference>
<evidence type="ECO:0000256" key="5">
    <source>
        <dbReference type="SAM" id="MobiDB-lite"/>
    </source>
</evidence>
<keyword evidence="4" id="KW-0539">Nucleus</keyword>
<reference evidence="6" key="1">
    <citation type="submission" date="2020-04" db="EMBL/GenBank/DDBJ databases">
        <authorList>
            <person name="Alioto T."/>
            <person name="Alioto T."/>
            <person name="Gomez Garrido J."/>
        </authorList>
    </citation>
    <scope>NUCLEOTIDE SEQUENCE</scope>
    <source>
        <strain evidence="6">A484AB</strain>
    </source>
</reference>
<dbReference type="AlphaFoldDB" id="A0A7D9EDY1"/>
<proteinExistence type="predicted"/>
<dbReference type="SMART" id="SM00456">
    <property type="entry name" value="WW"/>
    <property type="match status" value="3"/>
</dbReference>
<comment type="caution">
    <text evidence="6">The sequence shown here is derived from an EMBL/GenBank/DDBJ whole genome shotgun (WGS) entry which is preliminary data.</text>
</comment>
<dbReference type="EMBL" id="CACRXK020005904">
    <property type="protein sequence ID" value="CAB4007765.1"/>
    <property type="molecule type" value="Genomic_DNA"/>
</dbReference>
<feature type="region of interest" description="Disordered" evidence="5">
    <location>
        <begin position="128"/>
        <end position="150"/>
    </location>
</feature>
<dbReference type="Gene3D" id="2.20.70.10">
    <property type="match status" value="3"/>
</dbReference>
<protein>
    <submittedName>
        <fullName evidence="6">E3 ubiquitin- ligase NEDD4-like</fullName>
    </submittedName>
</protein>
<dbReference type="Pfam" id="PF00397">
    <property type="entry name" value="WW"/>
    <property type="match status" value="3"/>
</dbReference>
<dbReference type="InterPro" id="IPR051583">
    <property type="entry name" value="YAP1"/>
</dbReference>
<dbReference type="FunFam" id="2.20.70.10:FF:000017">
    <property type="entry name" value="E3 ubiquitin-protein ligase"/>
    <property type="match status" value="1"/>
</dbReference>
<comment type="subcellular location">
    <subcellularLocation>
        <location evidence="2">Cytoplasm</location>
    </subcellularLocation>
    <subcellularLocation>
        <location evidence="1">Nucleus</location>
    </subcellularLocation>
</comment>
<keyword evidence="6" id="KW-0436">Ligase</keyword>
<dbReference type="InterPro" id="IPR036020">
    <property type="entry name" value="WW_dom_sf"/>
</dbReference>
<dbReference type="PANTHER" id="PTHR17616:SF8">
    <property type="entry name" value="TRANSCRIPTIONAL COACTIVATOR YORKIE"/>
    <property type="match status" value="1"/>
</dbReference>
<evidence type="ECO:0000256" key="4">
    <source>
        <dbReference type="ARBA" id="ARBA00023242"/>
    </source>
</evidence>
<evidence type="ECO:0000256" key="2">
    <source>
        <dbReference type="ARBA" id="ARBA00004496"/>
    </source>
</evidence>
<feature type="compositionally biased region" description="Basic and acidic residues" evidence="5">
    <location>
        <begin position="172"/>
        <end position="190"/>
    </location>
</feature>
<keyword evidence="7" id="KW-1185">Reference proteome</keyword>
<evidence type="ECO:0000256" key="1">
    <source>
        <dbReference type="ARBA" id="ARBA00004123"/>
    </source>
</evidence>
<dbReference type="CDD" id="cd00201">
    <property type="entry name" value="WW"/>
    <property type="match status" value="3"/>
</dbReference>
<dbReference type="InterPro" id="IPR001202">
    <property type="entry name" value="WW_dom"/>
</dbReference>
<dbReference type="GO" id="GO:0005737">
    <property type="term" value="C:cytoplasm"/>
    <property type="evidence" value="ECO:0007669"/>
    <property type="project" value="UniProtKB-SubCell"/>
</dbReference>
<organism evidence="6 7">
    <name type="scientific">Paramuricea clavata</name>
    <name type="common">Red gorgonian</name>
    <name type="synonym">Violescent sea-whip</name>
    <dbReference type="NCBI Taxonomy" id="317549"/>
    <lineage>
        <taxon>Eukaryota</taxon>
        <taxon>Metazoa</taxon>
        <taxon>Cnidaria</taxon>
        <taxon>Anthozoa</taxon>
        <taxon>Octocorallia</taxon>
        <taxon>Malacalcyonacea</taxon>
        <taxon>Plexauridae</taxon>
        <taxon>Paramuricea</taxon>
    </lineage>
</organism>
<dbReference type="SUPFAM" id="SSF51045">
    <property type="entry name" value="WW domain"/>
    <property type="match status" value="3"/>
</dbReference>
<evidence type="ECO:0000313" key="7">
    <source>
        <dbReference type="Proteomes" id="UP001152795"/>
    </source>
</evidence>
<dbReference type="PROSITE" id="PS01159">
    <property type="entry name" value="WW_DOMAIN_1"/>
    <property type="match status" value="3"/>
</dbReference>
<accession>A0A7D9EDY1</accession>
<gene>
    <name evidence="6" type="ORF">PACLA_8A011460</name>
</gene>
<dbReference type="OrthoDB" id="423283at2759"/>
<dbReference type="PANTHER" id="PTHR17616">
    <property type="entry name" value="YES-ASSOCIATED PROTEIN YAP1 FAMILY MEMBER"/>
    <property type="match status" value="1"/>
</dbReference>
<dbReference type="GO" id="GO:0016874">
    <property type="term" value="F:ligase activity"/>
    <property type="evidence" value="ECO:0007669"/>
    <property type="project" value="UniProtKB-KW"/>
</dbReference>
<feature type="region of interest" description="Disordered" evidence="5">
    <location>
        <begin position="87"/>
        <end position="107"/>
    </location>
</feature>
<evidence type="ECO:0000256" key="3">
    <source>
        <dbReference type="ARBA" id="ARBA00022490"/>
    </source>
</evidence>
<dbReference type="Proteomes" id="UP001152795">
    <property type="component" value="Unassembled WGS sequence"/>
</dbReference>
<evidence type="ECO:0000313" key="6">
    <source>
        <dbReference type="EMBL" id="CAB4007765.1"/>
    </source>
</evidence>
<dbReference type="GO" id="GO:0035329">
    <property type="term" value="P:hippo signaling"/>
    <property type="evidence" value="ECO:0007669"/>
    <property type="project" value="TreeGrafter"/>
</dbReference>
<feature type="region of interest" description="Disordered" evidence="5">
    <location>
        <begin position="1"/>
        <end position="26"/>
    </location>
</feature>
<dbReference type="GO" id="GO:0045944">
    <property type="term" value="P:positive regulation of transcription by RNA polymerase II"/>
    <property type="evidence" value="ECO:0007669"/>
    <property type="project" value="TreeGrafter"/>
</dbReference>
<feature type="region of interest" description="Disordered" evidence="5">
    <location>
        <begin position="172"/>
        <end position="204"/>
    </location>
</feature>
<dbReference type="PROSITE" id="PS50020">
    <property type="entry name" value="WW_DOMAIN_2"/>
    <property type="match status" value="3"/>
</dbReference>
<keyword evidence="3" id="KW-0963">Cytoplasm</keyword>
<dbReference type="GO" id="GO:0003713">
    <property type="term" value="F:transcription coactivator activity"/>
    <property type="evidence" value="ECO:0007669"/>
    <property type="project" value="TreeGrafter"/>
</dbReference>